<organism evidence="3 4">
    <name type="scientific">Rhodoplanes serenus</name>
    <dbReference type="NCBI Taxonomy" id="200615"/>
    <lineage>
        <taxon>Bacteria</taxon>
        <taxon>Pseudomonadati</taxon>
        <taxon>Pseudomonadota</taxon>
        <taxon>Alphaproteobacteria</taxon>
        <taxon>Hyphomicrobiales</taxon>
        <taxon>Nitrobacteraceae</taxon>
        <taxon>Rhodoplanes</taxon>
    </lineage>
</organism>
<accession>A0A327JYI7</accession>
<name>A0A327JYI7_9BRAD</name>
<dbReference type="EMBL" id="WNKV01000010">
    <property type="protein sequence ID" value="MTW17343.1"/>
    <property type="molecule type" value="Genomic_DNA"/>
</dbReference>
<reference evidence="3 4" key="1">
    <citation type="submission" date="2019-11" db="EMBL/GenBank/DDBJ databases">
        <title>Whole-genome sequence of Rhodoplanes serenus DSM 18633, type strain.</title>
        <authorList>
            <person name="Kyndt J.A."/>
            <person name="Meyer T.E."/>
        </authorList>
    </citation>
    <scope>NUCLEOTIDE SEQUENCE [LARGE SCALE GENOMIC DNA]</scope>
    <source>
        <strain evidence="3 4">DSM 18633</strain>
    </source>
</reference>
<dbReference type="InterPro" id="IPR051624">
    <property type="entry name" value="RMD1/Sad1-interacting"/>
</dbReference>
<feature type="compositionally biased region" description="Low complexity" evidence="1">
    <location>
        <begin position="11"/>
        <end position="20"/>
    </location>
</feature>
<feature type="domain" description="DUF155" evidence="2">
    <location>
        <begin position="64"/>
        <end position="232"/>
    </location>
</feature>
<gene>
    <name evidence="3" type="ORF">GJ689_14135</name>
</gene>
<dbReference type="AlphaFoldDB" id="A0A327JYI7"/>
<evidence type="ECO:0000256" key="1">
    <source>
        <dbReference type="SAM" id="MobiDB-lite"/>
    </source>
</evidence>
<dbReference type="Proteomes" id="UP000438991">
    <property type="component" value="Unassembled WGS sequence"/>
</dbReference>
<feature type="region of interest" description="Disordered" evidence="1">
    <location>
        <begin position="1"/>
        <end position="20"/>
    </location>
</feature>
<proteinExistence type="predicted"/>
<sequence>MPDSSPLPVSAPAAAPAPATPARARLTARTLLLGDRIDTAGLERSDLVSTTPLAFRSGVAGYAVLFRYGVAVLIGLSPVEEDEVVRALGPRLFGRYEQVEDESTLVEIAPEQDDQVVPGGPVAIRALTPPRLLVIADVLAKNAALSRDEREAARVLEVMEPFAATLARTGKTPTNRRQMLRTIGQALQVQHRLAGRVEIEDKPDILWDQPEFERLWLRLADEYELKERATSLARKLEVIDDTARALTELIDTERSVRLEMTIVLLIVVEVLVTFYELFVRGGH</sequence>
<comment type="caution">
    <text evidence="3">The sequence shown here is derived from an EMBL/GenBank/DDBJ whole genome shotgun (WGS) entry which is preliminary data.</text>
</comment>
<protein>
    <submittedName>
        <fullName evidence="3">RMD1 family protein</fullName>
    </submittedName>
</protein>
<dbReference type="PANTHER" id="PTHR16255:SF1">
    <property type="entry name" value="REQUIRED FOR MEIOTIC NUCLEAR DIVISION PROTEIN 1 HOMOLOG"/>
    <property type="match status" value="1"/>
</dbReference>
<evidence type="ECO:0000259" key="2">
    <source>
        <dbReference type="Pfam" id="PF02582"/>
    </source>
</evidence>
<dbReference type="RefSeq" id="WP_111387195.1">
    <property type="nucleotide sequence ID" value="NZ_NPEW01000209.1"/>
</dbReference>
<dbReference type="InterPro" id="IPR003734">
    <property type="entry name" value="DUF155"/>
</dbReference>
<evidence type="ECO:0000313" key="3">
    <source>
        <dbReference type="EMBL" id="MTW17343.1"/>
    </source>
</evidence>
<evidence type="ECO:0000313" key="4">
    <source>
        <dbReference type="Proteomes" id="UP000438991"/>
    </source>
</evidence>
<dbReference type="PANTHER" id="PTHR16255">
    <property type="entry name" value="REQUIRED FOR MEIOTIC NUCLEAR DIVISION PROTEIN 1 HOMOLOG"/>
    <property type="match status" value="1"/>
</dbReference>
<dbReference type="Pfam" id="PF02582">
    <property type="entry name" value="DUF155"/>
    <property type="match status" value="1"/>
</dbReference>